<dbReference type="InterPro" id="IPR050358">
    <property type="entry name" value="RSE1/DDB1/CFT1"/>
</dbReference>
<evidence type="ECO:0000313" key="4">
    <source>
        <dbReference type="WBParaSite" id="ECPE_0000957801-mRNA-1"/>
    </source>
</evidence>
<reference evidence="2 3" key="2">
    <citation type="submission" date="2018-11" db="EMBL/GenBank/DDBJ databases">
        <authorList>
            <consortium name="Pathogen Informatics"/>
        </authorList>
    </citation>
    <scope>NUCLEOTIDE SEQUENCE [LARGE SCALE GENOMIC DNA]</scope>
    <source>
        <strain evidence="2 3">Egypt</strain>
    </source>
</reference>
<dbReference type="InterPro" id="IPR015943">
    <property type="entry name" value="WD40/YVTN_repeat-like_dom_sf"/>
</dbReference>
<dbReference type="InterPro" id="IPR018846">
    <property type="entry name" value="Beta-prop_RSE1/DDB1/CPSF1_1st"/>
</dbReference>
<reference evidence="4" key="1">
    <citation type="submission" date="2016-06" db="UniProtKB">
        <authorList>
            <consortium name="WormBaseParasite"/>
        </authorList>
    </citation>
    <scope>IDENTIFICATION</scope>
</reference>
<accession>A0A183ARG3</accession>
<dbReference type="WBParaSite" id="ECPE_0000957801-mRNA-1">
    <property type="protein sequence ID" value="ECPE_0000957801-mRNA-1"/>
    <property type="gene ID" value="ECPE_0000957801"/>
</dbReference>
<protein>
    <submittedName>
        <fullName evidence="4">DNA damage-binding protein 1</fullName>
    </submittedName>
</protein>
<dbReference type="Proteomes" id="UP000272942">
    <property type="component" value="Unassembled WGS sequence"/>
</dbReference>
<evidence type="ECO:0000313" key="2">
    <source>
        <dbReference type="EMBL" id="VDP85564.1"/>
    </source>
</evidence>
<organism evidence="4">
    <name type="scientific">Echinostoma caproni</name>
    <dbReference type="NCBI Taxonomy" id="27848"/>
    <lineage>
        <taxon>Eukaryota</taxon>
        <taxon>Metazoa</taxon>
        <taxon>Spiralia</taxon>
        <taxon>Lophotrochozoa</taxon>
        <taxon>Platyhelminthes</taxon>
        <taxon>Trematoda</taxon>
        <taxon>Digenea</taxon>
        <taxon>Plagiorchiida</taxon>
        <taxon>Echinostomata</taxon>
        <taxon>Echinostomatoidea</taxon>
        <taxon>Echinostomatidae</taxon>
        <taxon>Echinostoma</taxon>
    </lineage>
</organism>
<evidence type="ECO:0000313" key="3">
    <source>
        <dbReference type="Proteomes" id="UP000272942"/>
    </source>
</evidence>
<dbReference type="EMBL" id="UZAN01047587">
    <property type="protein sequence ID" value="VDP85564.1"/>
    <property type="molecule type" value="Genomic_DNA"/>
</dbReference>
<dbReference type="OrthoDB" id="433457at2759"/>
<proteinExistence type="predicted"/>
<dbReference type="GO" id="GO:0016567">
    <property type="term" value="P:protein ubiquitination"/>
    <property type="evidence" value="ECO:0007669"/>
    <property type="project" value="UniProtKB-UniPathway"/>
</dbReference>
<keyword evidence="3" id="KW-1185">Reference proteome</keyword>
<evidence type="ECO:0000259" key="1">
    <source>
        <dbReference type="Pfam" id="PF10433"/>
    </source>
</evidence>
<dbReference type="UniPathway" id="UPA00143"/>
<dbReference type="PANTHER" id="PTHR10644">
    <property type="entry name" value="DNA REPAIR/RNA PROCESSING CPSF FAMILY"/>
    <property type="match status" value="1"/>
</dbReference>
<sequence length="387" mass="43174">MVLISTHQDLLQTKFSLRLVINLKNATEDGHSRCNASDCCKSAYEAEFFNRLSVQPPPDLILETALSSCRDSGIDLFPGGRLSDLEYADDIVLPSKDPGHFTSPTDLNLLICKNTFIEVFEVTSEGLKLIRDVPINAKIVAACLFRRKDRGARMIDQGFDVLIDPGANYIVVRLYHGLLKIILLHCIGEKIGTDLLDTNQWTVNTYNVRIEEGNIVDMAFLHGYSLPTFAMIYEDELVLHMKTYEISGREPALRNVQLTLDSIEPDSKLLIPVPKPYGGVILVGDNIIYYHTKDGPHISQYIPQAKASQVLCYTMVDAQRYLLGDMAGRLYMVHLLPEEASGMGTNLAGTSSSSVAPVSRIGSIRIELLGEFYQSFFPTDIVLCFRF</sequence>
<name>A0A183ARG3_9TREM</name>
<dbReference type="Gene3D" id="2.130.10.10">
    <property type="entry name" value="YVTN repeat-like/Quinoprotein amine dehydrogenase"/>
    <property type="match status" value="1"/>
</dbReference>
<dbReference type="Pfam" id="PF10433">
    <property type="entry name" value="Beta-prop_RSE1_1st"/>
    <property type="match status" value="1"/>
</dbReference>
<gene>
    <name evidence="2" type="ORF">ECPE_LOCUS9548</name>
</gene>
<dbReference type="AlphaFoldDB" id="A0A183ARG3"/>
<feature type="domain" description="RSE1/DDB1/CPSF1 first beta-propeller" evidence="1">
    <location>
        <begin position="149"/>
        <end position="337"/>
    </location>
</feature>